<evidence type="ECO:0000256" key="1">
    <source>
        <dbReference type="ARBA" id="ARBA00004141"/>
    </source>
</evidence>
<evidence type="ECO:0000313" key="9">
    <source>
        <dbReference type="Proteomes" id="UP000003490"/>
    </source>
</evidence>
<feature type="transmembrane region" description="Helical" evidence="6">
    <location>
        <begin position="62"/>
        <end position="82"/>
    </location>
</feature>
<evidence type="ECO:0000256" key="6">
    <source>
        <dbReference type="SAM" id="Phobius"/>
    </source>
</evidence>
<dbReference type="PANTHER" id="PTHR31885">
    <property type="entry name" value="GH04784P"/>
    <property type="match status" value="1"/>
</dbReference>
<evidence type="ECO:0000256" key="2">
    <source>
        <dbReference type="ARBA" id="ARBA00007375"/>
    </source>
</evidence>
<evidence type="ECO:0000256" key="5">
    <source>
        <dbReference type="ARBA" id="ARBA00023136"/>
    </source>
</evidence>
<keyword evidence="5 6" id="KW-0472">Membrane</keyword>
<dbReference type="Proteomes" id="UP000220611">
    <property type="component" value="Unassembled WGS sequence"/>
</dbReference>
<feature type="transmembrane region" description="Helical" evidence="6">
    <location>
        <begin position="6"/>
        <end position="21"/>
    </location>
</feature>
<dbReference type="Proteomes" id="UP000003490">
    <property type="component" value="Unassembled WGS sequence"/>
</dbReference>
<feature type="transmembrane region" description="Helical" evidence="6">
    <location>
        <begin position="211"/>
        <end position="233"/>
    </location>
</feature>
<accession>A7VND2</accession>
<dbReference type="GO" id="GO:0016787">
    <property type="term" value="F:hydrolase activity"/>
    <property type="evidence" value="ECO:0007669"/>
    <property type="project" value="TreeGrafter"/>
</dbReference>
<name>A7VND2_9FIRM</name>
<feature type="transmembrane region" description="Helical" evidence="6">
    <location>
        <begin position="33"/>
        <end position="56"/>
    </location>
</feature>
<dbReference type="AlphaFoldDB" id="A7VND2"/>
<evidence type="ECO:0000256" key="3">
    <source>
        <dbReference type="ARBA" id="ARBA00022692"/>
    </source>
</evidence>
<keyword evidence="4 6" id="KW-1133">Transmembrane helix</keyword>
<evidence type="ECO:0000313" key="7">
    <source>
        <dbReference type="EMBL" id="EDO63146.1"/>
    </source>
</evidence>
<dbReference type="HOGENOM" id="CLU_1194378_0_0_9"/>
<feature type="transmembrane region" description="Helical" evidence="6">
    <location>
        <begin position="121"/>
        <end position="141"/>
    </location>
</feature>
<feature type="transmembrane region" description="Helical" evidence="6">
    <location>
        <begin position="179"/>
        <end position="199"/>
    </location>
</feature>
<dbReference type="InterPro" id="IPR012506">
    <property type="entry name" value="TMEM86B-like"/>
</dbReference>
<proteinExistence type="inferred from homology"/>
<comment type="similarity">
    <text evidence="2">Belongs to the TMEM86 family.</text>
</comment>
<reference evidence="7 9" key="1">
    <citation type="submission" date="2007-08" db="EMBL/GenBank/DDBJ databases">
        <title>Draft genome sequence of Clostridium leptum (DSM 753).</title>
        <authorList>
            <person name="Sudarsanam P."/>
            <person name="Ley R."/>
            <person name="Guruge J."/>
            <person name="Turnbaugh P.J."/>
            <person name="Mahowald M."/>
            <person name="Liep D."/>
            <person name="Gordon J."/>
        </authorList>
    </citation>
    <scope>NUCLEOTIDE SEQUENCE [LARGE SCALE GENOMIC DNA]</scope>
    <source>
        <strain evidence="7 9">DSM 753</strain>
    </source>
</reference>
<reference evidence="7 9" key="2">
    <citation type="submission" date="2007-08" db="EMBL/GenBank/DDBJ databases">
        <authorList>
            <person name="Fulton L."/>
            <person name="Clifton S."/>
            <person name="Fulton B."/>
            <person name="Xu J."/>
            <person name="Minx P."/>
            <person name="Pepin K.H."/>
            <person name="Johnson M."/>
            <person name="Thiruvilangam P."/>
            <person name="Bhonagiri V."/>
            <person name="Nash W.E."/>
            <person name="Wang C."/>
            <person name="Mardis E.R."/>
            <person name="Wilson R.K."/>
        </authorList>
    </citation>
    <scope>NUCLEOTIDE SEQUENCE [LARGE SCALE GENOMIC DNA]</scope>
    <source>
        <strain evidence="7 9">DSM 753</strain>
    </source>
</reference>
<evidence type="ECO:0000256" key="4">
    <source>
        <dbReference type="ARBA" id="ARBA00022989"/>
    </source>
</evidence>
<protein>
    <submittedName>
        <fullName evidence="8">Lysoplasmalogenase</fullName>
    </submittedName>
    <submittedName>
        <fullName evidence="7">YhhN-like protein</fullName>
    </submittedName>
</protein>
<comment type="caution">
    <text evidence="7">The sequence shown here is derived from an EMBL/GenBank/DDBJ whole genome shotgun (WGS) entry which is preliminary data.</text>
</comment>
<dbReference type="Pfam" id="PF07947">
    <property type="entry name" value="YhhN"/>
    <property type="match status" value="1"/>
</dbReference>
<organism evidence="7 9">
    <name type="scientific">[Clostridium] leptum DSM 753</name>
    <dbReference type="NCBI Taxonomy" id="428125"/>
    <lineage>
        <taxon>Bacteria</taxon>
        <taxon>Bacillati</taxon>
        <taxon>Bacillota</taxon>
        <taxon>Clostridia</taxon>
        <taxon>Eubacteriales</taxon>
        <taxon>Oscillospiraceae</taxon>
        <taxon>Oscillospiraceae incertae sedis</taxon>
    </lineage>
</organism>
<dbReference type="EMBL" id="NOXF01000018">
    <property type="protein sequence ID" value="PEQ23362.1"/>
    <property type="molecule type" value="Genomic_DNA"/>
</dbReference>
<dbReference type="PANTHER" id="PTHR31885:SF6">
    <property type="entry name" value="GH04784P"/>
    <property type="match status" value="1"/>
</dbReference>
<evidence type="ECO:0000313" key="8">
    <source>
        <dbReference type="EMBL" id="PEQ23362.1"/>
    </source>
</evidence>
<sequence length="234" mass="25877">MSLLLKLSLVIYAVLVTIYCFQKKFRSQRWLRIFSKMLCSVGFLLVAAACGLESGFRKEPLWSWGIFAALAFSALGDLFLVLQKGEAGKKKFDSFTLGGISFFSAHVLFSAVFVYYRGFHWGTVIAALGLAGIQLGMLARVKRRLDWFSIFSLIYLAALGFMAANGFLFFTGITLEASSPYFLCAAVGAVLFLISDLLLCYKLFLNGKAEWAEIGNTIAYFGGQALFALTLLYV</sequence>
<keyword evidence="3 6" id="KW-0812">Transmembrane</keyword>
<dbReference type="OrthoDB" id="345840at2"/>
<dbReference type="GO" id="GO:0016020">
    <property type="term" value="C:membrane"/>
    <property type="evidence" value="ECO:0007669"/>
    <property type="project" value="UniProtKB-SubCell"/>
</dbReference>
<reference evidence="8 10" key="3">
    <citation type="submission" date="2017-07" db="EMBL/GenBank/DDBJ databases">
        <title>Prevalence of linear plasmids in Cutibacterium (Propionibacterium) acnes isolates obtained from prostatic tissue.</title>
        <authorList>
            <person name="Davidsson S."/>
            <person name="Carlsson J."/>
            <person name="Molling P."/>
            <person name="Andren O."/>
            <person name="Andersson S.-O."/>
            <person name="Brzuszkiewicz E."/>
            <person name="Poehlein A."/>
            <person name="Al-Zeer M."/>
            <person name="Brinkmann V."/>
            <person name="Scavenius C."/>
            <person name="Nazipi S."/>
            <person name="Soderquist B."/>
            <person name="Bruggemann H."/>
        </authorList>
    </citation>
    <scope>NUCLEOTIDE SEQUENCE [LARGE SCALE GENOMIC DNA]</scope>
    <source>
        <strain evidence="8 10">DSM 753</strain>
    </source>
</reference>
<dbReference type="EMBL" id="ABCB02000005">
    <property type="protein sequence ID" value="EDO63146.1"/>
    <property type="molecule type" value="Genomic_DNA"/>
</dbReference>
<keyword evidence="10" id="KW-1185">Reference proteome</keyword>
<feature type="transmembrane region" description="Helical" evidence="6">
    <location>
        <begin position="94"/>
        <end position="115"/>
    </location>
</feature>
<evidence type="ECO:0000313" key="10">
    <source>
        <dbReference type="Proteomes" id="UP000220611"/>
    </source>
</evidence>
<gene>
    <name evidence="8" type="ORF">CH238_14245</name>
    <name evidence="7" type="ORF">CLOLEP_00056</name>
</gene>
<feature type="transmembrane region" description="Helical" evidence="6">
    <location>
        <begin position="153"/>
        <end position="173"/>
    </location>
</feature>
<comment type="subcellular location">
    <subcellularLocation>
        <location evidence="1">Membrane</location>
        <topology evidence="1">Multi-pass membrane protein</topology>
    </subcellularLocation>
</comment>